<dbReference type="OrthoDB" id="3620754at2"/>
<dbReference type="AlphaFoldDB" id="A0A0T6LPA8"/>
<evidence type="ECO:0000313" key="4">
    <source>
        <dbReference type="Proteomes" id="UP000050867"/>
    </source>
</evidence>
<dbReference type="Pfam" id="PF07702">
    <property type="entry name" value="UTRA"/>
    <property type="match status" value="1"/>
</dbReference>
<dbReference type="Gene3D" id="3.40.1410.10">
    <property type="entry name" value="Chorismate lyase-like"/>
    <property type="match status" value="1"/>
</dbReference>
<name>A0A0T6LPA8_WENVI</name>
<dbReference type="PANTHER" id="PTHR44846:SF17">
    <property type="entry name" value="GNTR-FAMILY TRANSCRIPTIONAL REGULATOR"/>
    <property type="match status" value="1"/>
</dbReference>
<organism evidence="3 4">
    <name type="scientific">Wenjunlia vitaminophila</name>
    <name type="common">Streptomyces vitaminophilus</name>
    <dbReference type="NCBI Taxonomy" id="76728"/>
    <lineage>
        <taxon>Bacteria</taxon>
        <taxon>Bacillati</taxon>
        <taxon>Actinomycetota</taxon>
        <taxon>Actinomycetes</taxon>
        <taxon>Kitasatosporales</taxon>
        <taxon>Streptomycetaceae</taxon>
        <taxon>Wenjunlia</taxon>
    </lineage>
</organism>
<proteinExistence type="predicted"/>
<reference evidence="3 4" key="1">
    <citation type="submission" date="2015-10" db="EMBL/GenBank/DDBJ databases">
        <title>Draft genome sequence of pyrrolomycin-producing Streptomyces vitaminophilus.</title>
        <authorList>
            <person name="Graham D.E."/>
            <person name="Mahan K.M."/>
            <person name="Klingeman D.M."/>
            <person name="Hettich R.L."/>
            <person name="Parry R.J."/>
        </authorList>
    </citation>
    <scope>NUCLEOTIDE SEQUENCE [LARGE SCALE GENOMIC DNA]</scope>
    <source>
        <strain evidence="3 4">ATCC 31673</strain>
    </source>
</reference>
<dbReference type="Proteomes" id="UP000050867">
    <property type="component" value="Unassembled WGS sequence"/>
</dbReference>
<evidence type="ECO:0000256" key="1">
    <source>
        <dbReference type="SAM" id="MobiDB-lite"/>
    </source>
</evidence>
<dbReference type="InterPro" id="IPR011663">
    <property type="entry name" value="UTRA"/>
</dbReference>
<protein>
    <submittedName>
        <fullName evidence="3">Transcriptional regulator</fullName>
    </submittedName>
</protein>
<keyword evidence="4" id="KW-1185">Reference proteome</keyword>
<gene>
    <name evidence="3" type="ORF">AQ490_04930</name>
</gene>
<feature type="compositionally biased region" description="Polar residues" evidence="1">
    <location>
        <begin position="1"/>
        <end position="12"/>
    </location>
</feature>
<comment type="caution">
    <text evidence="3">The sequence shown here is derived from an EMBL/GenBank/DDBJ whole genome shotgun (WGS) entry which is preliminary data.</text>
</comment>
<dbReference type="SUPFAM" id="SSF64288">
    <property type="entry name" value="Chorismate lyase-like"/>
    <property type="match status" value="1"/>
</dbReference>
<dbReference type="RefSeq" id="WP_018383939.1">
    <property type="nucleotide sequence ID" value="NZ_LLZU01000035.1"/>
</dbReference>
<feature type="region of interest" description="Disordered" evidence="1">
    <location>
        <begin position="1"/>
        <end position="22"/>
    </location>
</feature>
<dbReference type="PANTHER" id="PTHR44846">
    <property type="entry name" value="MANNOSYL-D-GLYCERATE TRANSPORT/METABOLISM SYSTEM REPRESSOR MNGR-RELATED"/>
    <property type="match status" value="1"/>
</dbReference>
<feature type="domain" description="UbiC transcription regulator-associated" evidence="2">
    <location>
        <begin position="31"/>
        <end position="172"/>
    </location>
</feature>
<dbReference type="eggNOG" id="COG2188">
    <property type="taxonomic scope" value="Bacteria"/>
</dbReference>
<dbReference type="InterPro" id="IPR028978">
    <property type="entry name" value="Chorismate_lyase_/UTRA_dom_sf"/>
</dbReference>
<dbReference type="GO" id="GO:0045892">
    <property type="term" value="P:negative regulation of DNA-templated transcription"/>
    <property type="evidence" value="ECO:0007669"/>
    <property type="project" value="TreeGrafter"/>
</dbReference>
<sequence>MNDSRWVSTSTPYLAPPGEGQPEIWGAEAAARGRRGSQRVVEAGEVAAPGEVADLMGVAVGEPVIVRRRVMYLDGDPCELTDTYYPVGIARGTRLAEAARIPGGAIALLAQLGYAGARVKEEVTARMPDPTTREALGTGPREPVLLLRRLTLDRAGRPIQVDVMTMPAHRQRLRYEIEIG</sequence>
<dbReference type="SMART" id="SM00866">
    <property type="entry name" value="UTRA"/>
    <property type="match status" value="1"/>
</dbReference>
<evidence type="ECO:0000259" key="2">
    <source>
        <dbReference type="SMART" id="SM00866"/>
    </source>
</evidence>
<evidence type="ECO:0000313" key="3">
    <source>
        <dbReference type="EMBL" id="KRV47730.1"/>
    </source>
</evidence>
<dbReference type="EMBL" id="LLZU01000035">
    <property type="protein sequence ID" value="KRV47730.1"/>
    <property type="molecule type" value="Genomic_DNA"/>
</dbReference>
<dbReference type="STRING" id="76728.AQ490_04930"/>
<accession>A0A0T6LPA8</accession>
<dbReference type="GO" id="GO:0003677">
    <property type="term" value="F:DNA binding"/>
    <property type="evidence" value="ECO:0007669"/>
    <property type="project" value="InterPro"/>
</dbReference>
<dbReference type="InterPro" id="IPR050679">
    <property type="entry name" value="Bact_HTH_transcr_reg"/>
</dbReference>